<dbReference type="GO" id="GO:0015658">
    <property type="term" value="F:branched-chain amino acid transmembrane transporter activity"/>
    <property type="evidence" value="ECO:0007669"/>
    <property type="project" value="InterPro"/>
</dbReference>
<dbReference type="PANTHER" id="PTHR30482">
    <property type="entry name" value="HIGH-AFFINITY BRANCHED-CHAIN AMINO ACID TRANSPORT SYSTEM PERMEASE"/>
    <property type="match status" value="1"/>
</dbReference>
<feature type="transmembrane region" description="Helical" evidence="6">
    <location>
        <begin position="111"/>
        <end position="134"/>
    </location>
</feature>
<feature type="transmembrane region" description="Helical" evidence="6">
    <location>
        <begin position="141"/>
        <end position="159"/>
    </location>
</feature>
<organism evidence="7 8">
    <name type="scientific">Haloarchaeobius iranensis</name>
    <dbReference type="NCBI Taxonomy" id="996166"/>
    <lineage>
        <taxon>Archaea</taxon>
        <taxon>Methanobacteriati</taxon>
        <taxon>Methanobacteriota</taxon>
        <taxon>Stenosarchaea group</taxon>
        <taxon>Halobacteria</taxon>
        <taxon>Halobacteriales</taxon>
        <taxon>Halorubellaceae</taxon>
        <taxon>Haloarchaeobius</taxon>
    </lineage>
</organism>
<feature type="transmembrane region" description="Helical" evidence="6">
    <location>
        <begin position="21"/>
        <end position="39"/>
    </location>
</feature>
<evidence type="ECO:0000313" key="7">
    <source>
        <dbReference type="EMBL" id="SDN02589.1"/>
    </source>
</evidence>
<keyword evidence="2" id="KW-1003">Cell membrane</keyword>
<evidence type="ECO:0000313" key="8">
    <source>
        <dbReference type="Proteomes" id="UP000199370"/>
    </source>
</evidence>
<dbReference type="Proteomes" id="UP000199370">
    <property type="component" value="Unassembled WGS sequence"/>
</dbReference>
<keyword evidence="4 6" id="KW-1133">Transmembrane helix</keyword>
<feature type="transmembrane region" description="Helical" evidence="6">
    <location>
        <begin position="318"/>
        <end position="344"/>
    </location>
</feature>
<accession>A0A1G9Y0G4</accession>
<dbReference type="InterPro" id="IPR001851">
    <property type="entry name" value="ABC_transp_permease"/>
</dbReference>
<dbReference type="GO" id="GO:0005886">
    <property type="term" value="C:plasma membrane"/>
    <property type="evidence" value="ECO:0007669"/>
    <property type="project" value="UniProtKB-SubCell"/>
</dbReference>
<dbReference type="InterPro" id="IPR043428">
    <property type="entry name" value="LivM-like"/>
</dbReference>
<dbReference type="AlphaFoldDB" id="A0A1G9Y0G4"/>
<dbReference type="EMBL" id="FNIA01000012">
    <property type="protein sequence ID" value="SDN02589.1"/>
    <property type="molecule type" value="Genomic_DNA"/>
</dbReference>
<evidence type="ECO:0000256" key="1">
    <source>
        <dbReference type="ARBA" id="ARBA00004651"/>
    </source>
</evidence>
<keyword evidence="8" id="KW-1185">Reference proteome</keyword>
<protein>
    <submittedName>
        <fullName evidence="7">Branched-chain amino acid transport system permease protein</fullName>
    </submittedName>
</protein>
<evidence type="ECO:0000256" key="6">
    <source>
        <dbReference type="SAM" id="Phobius"/>
    </source>
</evidence>
<comment type="subcellular location">
    <subcellularLocation>
        <location evidence="1">Cell membrane</location>
        <topology evidence="1">Multi-pass membrane protein</topology>
    </subcellularLocation>
</comment>
<dbReference type="RefSeq" id="WP_089734127.1">
    <property type="nucleotide sequence ID" value="NZ_FNIA01000012.1"/>
</dbReference>
<evidence type="ECO:0000256" key="3">
    <source>
        <dbReference type="ARBA" id="ARBA00022692"/>
    </source>
</evidence>
<keyword evidence="3 6" id="KW-0812">Transmembrane</keyword>
<proteinExistence type="predicted"/>
<evidence type="ECO:0000256" key="2">
    <source>
        <dbReference type="ARBA" id="ARBA00022475"/>
    </source>
</evidence>
<reference evidence="7 8" key="1">
    <citation type="submission" date="2016-10" db="EMBL/GenBank/DDBJ databases">
        <authorList>
            <person name="de Groot N.N."/>
        </authorList>
    </citation>
    <scope>NUCLEOTIDE SEQUENCE [LARGE SCALE GENOMIC DNA]</scope>
    <source>
        <strain evidence="8">EB21,IBRC-M 10013,KCTC 4048</strain>
    </source>
</reference>
<evidence type="ECO:0000256" key="5">
    <source>
        <dbReference type="ARBA" id="ARBA00023136"/>
    </source>
</evidence>
<dbReference type="STRING" id="996166.SAMN05192554_11288"/>
<dbReference type="PANTHER" id="PTHR30482:SF10">
    <property type="entry name" value="HIGH-AFFINITY BRANCHED-CHAIN AMINO ACID TRANSPORT PROTEIN BRAE"/>
    <property type="match status" value="1"/>
</dbReference>
<feature type="transmembrane region" description="Helical" evidence="6">
    <location>
        <begin position="228"/>
        <end position="249"/>
    </location>
</feature>
<keyword evidence="5 6" id="KW-0472">Membrane</keyword>
<dbReference type="OrthoDB" id="15394at2157"/>
<dbReference type="CDD" id="cd06581">
    <property type="entry name" value="TM_PBP1_LivM_like"/>
    <property type="match status" value="1"/>
</dbReference>
<feature type="transmembrane region" description="Helical" evidence="6">
    <location>
        <begin position="377"/>
        <end position="393"/>
    </location>
</feature>
<feature type="transmembrane region" description="Helical" evidence="6">
    <location>
        <begin position="286"/>
        <end position="306"/>
    </location>
</feature>
<feature type="transmembrane region" description="Helical" evidence="6">
    <location>
        <begin position="45"/>
        <end position="64"/>
    </location>
</feature>
<sequence>MSWLTDPVGEFTDLTRAEQGVTLFVVAFAAFLFIGLLSGGLGPSYFLFLVGLASMYALLSLGLNSQWGFTGLINFSVAAFFGIGAYGTVLLSASSSPVREALLDAGVPGVLLNPVVGLVVAIVVAGLIAVAIGIPTLRLRADYLAIASLGLAEVIRLIVLNQQDWTNGSAGVRGIPSFFVGWPVLSDFPSAMPEVVVDLVPGGSVTLSPPLIDWGLTFGQDIVLGTPFWRALLNVSLVLVFLGASYGVLRRVHRSPWGRVLRTIRADEDLARALGKDTYSFKMQSFVLGSLVMALAGVFYAHLNLYVSPGDLDPITTFYVWVAVILGGSGSNRGALFGGFVVVAIREGTRFFSDLGSIIFDVGSTEVVISLGIEGGPMRLLLIGVIIVVLMRFRPEGLLPPQRELIWPGTVDEVPEGPDVGVRDARGGTDE</sequence>
<evidence type="ECO:0000256" key="4">
    <source>
        <dbReference type="ARBA" id="ARBA00022989"/>
    </source>
</evidence>
<gene>
    <name evidence="7" type="ORF">SAMN05192554_11288</name>
</gene>
<feature type="transmembrane region" description="Helical" evidence="6">
    <location>
        <begin position="71"/>
        <end position="91"/>
    </location>
</feature>
<name>A0A1G9Y0G4_9EURY</name>
<dbReference type="Pfam" id="PF02653">
    <property type="entry name" value="BPD_transp_2"/>
    <property type="match status" value="1"/>
</dbReference>